<reference evidence="1" key="1">
    <citation type="submission" date="2019-06" db="EMBL/GenBank/DDBJ databases">
        <authorList>
            <person name="Zheng W."/>
        </authorList>
    </citation>
    <scope>NUCLEOTIDE SEQUENCE</scope>
    <source>
        <strain evidence="1">QDHG01</strain>
    </source>
</reference>
<dbReference type="AlphaFoldDB" id="A0A8J8NRC3"/>
<sequence length="73" mass="8856">MRRVIRVIRRVQKLQSRKGRQRDSPNERVLGVQKQVRKFATLTDYMKITIRHYPLLHRLLNLLEISQAVMRMD</sequence>
<dbReference type="EMBL" id="RRYP01008985">
    <property type="protein sequence ID" value="TNV79379.1"/>
    <property type="molecule type" value="Genomic_DNA"/>
</dbReference>
<organism evidence="1 2">
    <name type="scientific">Halteria grandinella</name>
    <dbReference type="NCBI Taxonomy" id="5974"/>
    <lineage>
        <taxon>Eukaryota</taxon>
        <taxon>Sar</taxon>
        <taxon>Alveolata</taxon>
        <taxon>Ciliophora</taxon>
        <taxon>Intramacronucleata</taxon>
        <taxon>Spirotrichea</taxon>
        <taxon>Stichotrichia</taxon>
        <taxon>Sporadotrichida</taxon>
        <taxon>Halteriidae</taxon>
        <taxon>Halteria</taxon>
    </lineage>
</organism>
<protein>
    <submittedName>
        <fullName evidence="1">Uncharacterized protein</fullName>
    </submittedName>
</protein>
<keyword evidence="2" id="KW-1185">Reference proteome</keyword>
<name>A0A8J8NRC3_HALGN</name>
<gene>
    <name evidence="1" type="ORF">FGO68_gene1789</name>
</gene>
<proteinExistence type="predicted"/>
<evidence type="ECO:0000313" key="1">
    <source>
        <dbReference type="EMBL" id="TNV79379.1"/>
    </source>
</evidence>
<dbReference type="Proteomes" id="UP000785679">
    <property type="component" value="Unassembled WGS sequence"/>
</dbReference>
<accession>A0A8J8NRC3</accession>
<evidence type="ECO:0000313" key="2">
    <source>
        <dbReference type="Proteomes" id="UP000785679"/>
    </source>
</evidence>
<comment type="caution">
    <text evidence="1">The sequence shown here is derived from an EMBL/GenBank/DDBJ whole genome shotgun (WGS) entry which is preliminary data.</text>
</comment>